<gene>
    <name evidence="6" type="primary">sigW_3</name>
    <name evidence="6" type="ORF">Pla110_18390</name>
</gene>
<dbReference type="Proteomes" id="UP000317178">
    <property type="component" value="Chromosome"/>
</dbReference>
<evidence type="ECO:0000256" key="2">
    <source>
        <dbReference type="ARBA" id="ARBA00023015"/>
    </source>
</evidence>
<dbReference type="PANTHER" id="PTHR43133">
    <property type="entry name" value="RNA POLYMERASE ECF-TYPE SIGMA FACTO"/>
    <property type="match status" value="1"/>
</dbReference>
<dbReference type="Gene3D" id="1.10.10.10">
    <property type="entry name" value="Winged helix-like DNA-binding domain superfamily/Winged helix DNA-binding domain"/>
    <property type="match status" value="1"/>
</dbReference>
<dbReference type="AlphaFoldDB" id="A0A518CLL9"/>
<evidence type="ECO:0000256" key="4">
    <source>
        <dbReference type="ARBA" id="ARBA00023163"/>
    </source>
</evidence>
<dbReference type="InterPro" id="IPR013324">
    <property type="entry name" value="RNA_pol_sigma_r3/r4-like"/>
</dbReference>
<dbReference type="InterPro" id="IPR014326">
    <property type="entry name" value="RNA_pol_sigma-70_Plancto"/>
</dbReference>
<dbReference type="SUPFAM" id="SSF88946">
    <property type="entry name" value="Sigma2 domain of RNA polymerase sigma factors"/>
    <property type="match status" value="1"/>
</dbReference>
<reference evidence="6 7" key="1">
    <citation type="submission" date="2019-02" db="EMBL/GenBank/DDBJ databases">
        <title>Deep-cultivation of Planctomycetes and their phenomic and genomic characterization uncovers novel biology.</title>
        <authorList>
            <person name="Wiegand S."/>
            <person name="Jogler M."/>
            <person name="Boedeker C."/>
            <person name="Pinto D."/>
            <person name="Vollmers J."/>
            <person name="Rivas-Marin E."/>
            <person name="Kohn T."/>
            <person name="Peeters S.H."/>
            <person name="Heuer A."/>
            <person name="Rast P."/>
            <person name="Oberbeckmann S."/>
            <person name="Bunk B."/>
            <person name="Jeske O."/>
            <person name="Meyerdierks A."/>
            <person name="Storesund J.E."/>
            <person name="Kallscheuer N."/>
            <person name="Luecker S."/>
            <person name="Lage O.M."/>
            <person name="Pohl T."/>
            <person name="Merkel B.J."/>
            <person name="Hornburger P."/>
            <person name="Mueller R.-W."/>
            <person name="Bruemmer F."/>
            <person name="Labrenz M."/>
            <person name="Spormann A.M."/>
            <person name="Op den Camp H."/>
            <person name="Overmann J."/>
            <person name="Amann R."/>
            <person name="Jetten M.S.M."/>
            <person name="Mascher T."/>
            <person name="Medema M.H."/>
            <person name="Devos D.P."/>
            <person name="Kaster A.-K."/>
            <person name="Ovreas L."/>
            <person name="Rohde M."/>
            <person name="Galperin M.Y."/>
            <person name="Jogler C."/>
        </authorList>
    </citation>
    <scope>NUCLEOTIDE SEQUENCE [LARGE SCALE GENOMIC DNA]</scope>
    <source>
        <strain evidence="6 7">Pla110</strain>
    </source>
</reference>
<dbReference type="SUPFAM" id="SSF88659">
    <property type="entry name" value="Sigma3 and sigma4 domains of RNA polymerase sigma factors"/>
    <property type="match status" value="1"/>
</dbReference>
<evidence type="ECO:0000256" key="3">
    <source>
        <dbReference type="ARBA" id="ARBA00023082"/>
    </source>
</evidence>
<organism evidence="6 7">
    <name type="scientific">Polystyrenella longa</name>
    <dbReference type="NCBI Taxonomy" id="2528007"/>
    <lineage>
        <taxon>Bacteria</taxon>
        <taxon>Pseudomonadati</taxon>
        <taxon>Planctomycetota</taxon>
        <taxon>Planctomycetia</taxon>
        <taxon>Planctomycetales</taxon>
        <taxon>Planctomycetaceae</taxon>
        <taxon>Polystyrenella</taxon>
    </lineage>
</organism>
<evidence type="ECO:0000256" key="1">
    <source>
        <dbReference type="ARBA" id="ARBA00010641"/>
    </source>
</evidence>
<keyword evidence="3" id="KW-0731">Sigma factor</keyword>
<dbReference type="InterPro" id="IPR014284">
    <property type="entry name" value="RNA_pol_sigma-70_dom"/>
</dbReference>
<evidence type="ECO:0000313" key="7">
    <source>
        <dbReference type="Proteomes" id="UP000317178"/>
    </source>
</evidence>
<comment type="similarity">
    <text evidence="1">Belongs to the sigma-70 factor family. ECF subfamily.</text>
</comment>
<keyword evidence="2" id="KW-0805">Transcription regulation</keyword>
<feature type="domain" description="RNA polymerase sigma-70 ECF-like HTH" evidence="5">
    <location>
        <begin position="15"/>
        <end position="203"/>
    </location>
</feature>
<dbReference type="PANTHER" id="PTHR43133:SF51">
    <property type="entry name" value="RNA POLYMERASE SIGMA FACTOR"/>
    <property type="match status" value="1"/>
</dbReference>
<evidence type="ECO:0000259" key="5">
    <source>
        <dbReference type="Pfam" id="PF07638"/>
    </source>
</evidence>
<name>A0A518CLL9_9PLAN</name>
<keyword evidence="4" id="KW-0804">Transcription</keyword>
<evidence type="ECO:0000313" key="6">
    <source>
        <dbReference type="EMBL" id="QDU80117.1"/>
    </source>
</evidence>
<dbReference type="Gene3D" id="1.10.1740.10">
    <property type="match status" value="1"/>
</dbReference>
<dbReference type="NCBIfam" id="TIGR02937">
    <property type="entry name" value="sigma70-ECF"/>
    <property type="match status" value="1"/>
</dbReference>
<dbReference type="GO" id="GO:0016987">
    <property type="term" value="F:sigma factor activity"/>
    <property type="evidence" value="ECO:0007669"/>
    <property type="project" value="UniProtKB-KW"/>
</dbReference>
<dbReference type="InterPro" id="IPR013325">
    <property type="entry name" value="RNA_pol_sigma_r2"/>
</dbReference>
<dbReference type="CDD" id="cd06171">
    <property type="entry name" value="Sigma70_r4"/>
    <property type="match status" value="1"/>
</dbReference>
<keyword evidence="7" id="KW-1185">Reference proteome</keyword>
<dbReference type="EMBL" id="CP036281">
    <property type="protein sequence ID" value="QDU80117.1"/>
    <property type="molecule type" value="Genomic_DNA"/>
</dbReference>
<dbReference type="Pfam" id="PF07638">
    <property type="entry name" value="Sigma70_ECF"/>
    <property type="match status" value="1"/>
</dbReference>
<dbReference type="NCBIfam" id="TIGR02984">
    <property type="entry name" value="Sig-70_plancto1"/>
    <property type="match status" value="1"/>
</dbReference>
<dbReference type="KEGG" id="plon:Pla110_18390"/>
<sequence length="208" mass="23388">MTDDEYLTTGPLEPLIDSARQGNSEALGELLMVFRRYLVFLARTQLHHHMQAKADPSDLAQEACLAAHGNIANFKGQTIDEFTAWLRGILTNIVAMHLRKYLGTQKRDPRLEQNINHSLTNVSNFLQSGIAGDITSPSGNFERNEAFLRLAEGLEKLSDDYRRVIVLRNIEGMSFKEIAHLMGKTVNAVEKLWVRALAKLRENVGDAE</sequence>
<dbReference type="InterPro" id="IPR036388">
    <property type="entry name" value="WH-like_DNA-bd_sf"/>
</dbReference>
<accession>A0A518CLL9</accession>
<proteinExistence type="inferred from homology"/>
<dbReference type="RefSeq" id="WP_197440605.1">
    <property type="nucleotide sequence ID" value="NZ_CP036281.1"/>
</dbReference>
<dbReference type="GO" id="GO:0006352">
    <property type="term" value="P:DNA-templated transcription initiation"/>
    <property type="evidence" value="ECO:0007669"/>
    <property type="project" value="InterPro"/>
</dbReference>
<dbReference type="InterPro" id="IPR039425">
    <property type="entry name" value="RNA_pol_sigma-70-like"/>
</dbReference>
<protein>
    <submittedName>
        <fullName evidence="6">ECF RNA polymerase sigma factor SigW</fullName>
    </submittedName>
</protein>
<dbReference type="InterPro" id="IPR053812">
    <property type="entry name" value="HTH_Sigma70_ECF-like"/>
</dbReference>